<evidence type="ECO:0000256" key="4">
    <source>
        <dbReference type="ARBA" id="ARBA00022840"/>
    </source>
</evidence>
<evidence type="ECO:0000256" key="2">
    <source>
        <dbReference type="ARBA" id="ARBA00022694"/>
    </source>
</evidence>
<accession>A0AB39KPH5</accession>
<feature type="domain" description="tRNA(Ile)-lysidine/2-thiocytidine synthase N-terminal" evidence="8">
    <location>
        <begin position="23"/>
        <end position="201"/>
    </location>
</feature>
<dbReference type="InterPro" id="IPR014729">
    <property type="entry name" value="Rossmann-like_a/b/a_fold"/>
</dbReference>
<dbReference type="InterPro" id="IPR012094">
    <property type="entry name" value="tRNA_Ile_lys_synt"/>
</dbReference>
<feature type="binding site" evidence="6">
    <location>
        <begin position="27"/>
        <end position="32"/>
    </location>
    <ligand>
        <name>ATP</name>
        <dbReference type="ChEBI" id="CHEBI:30616"/>
    </ligand>
</feature>
<keyword evidence="1 6" id="KW-0436">Ligase</keyword>
<feature type="region of interest" description="Disordered" evidence="7">
    <location>
        <begin position="197"/>
        <end position="217"/>
    </location>
</feature>
<dbReference type="GO" id="GO:0005737">
    <property type="term" value="C:cytoplasm"/>
    <property type="evidence" value="ECO:0007669"/>
    <property type="project" value="UniProtKB-SubCell"/>
</dbReference>
<dbReference type="EC" id="6.3.4.19" evidence="6"/>
<comment type="subcellular location">
    <subcellularLocation>
        <location evidence="6">Cytoplasm</location>
    </subcellularLocation>
</comment>
<dbReference type="PANTHER" id="PTHR43033:SF1">
    <property type="entry name" value="TRNA(ILE)-LYSIDINE SYNTHASE-RELATED"/>
    <property type="match status" value="1"/>
</dbReference>
<evidence type="ECO:0000259" key="8">
    <source>
        <dbReference type="Pfam" id="PF01171"/>
    </source>
</evidence>
<comment type="function">
    <text evidence="6">Ligates lysine onto the cytidine present at position 34 of the AUA codon-specific tRNA(Ile) that contains the anticodon CAU, in an ATP-dependent manner. Cytidine is converted to lysidine, thus changing the amino acid specificity of the tRNA from methionine to isoleucine.</text>
</comment>
<evidence type="ECO:0000256" key="3">
    <source>
        <dbReference type="ARBA" id="ARBA00022741"/>
    </source>
</evidence>
<organism evidence="9">
    <name type="scientific">Caulobacter sp. 73W</name>
    <dbReference type="NCBI Taxonomy" id="3161137"/>
    <lineage>
        <taxon>Bacteria</taxon>
        <taxon>Pseudomonadati</taxon>
        <taxon>Pseudomonadota</taxon>
        <taxon>Alphaproteobacteria</taxon>
        <taxon>Caulobacterales</taxon>
        <taxon>Caulobacteraceae</taxon>
        <taxon>Caulobacter</taxon>
    </lineage>
</organism>
<reference evidence="9" key="1">
    <citation type="submission" date="2024-06" db="EMBL/GenBank/DDBJ databases">
        <title>Caulobacter inopinatus, sp. nov.</title>
        <authorList>
            <person name="Donachie S.P."/>
        </authorList>
    </citation>
    <scope>NUCLEOTIDE SEQUENCE</scope>
    <source>
        <strain evidence="9">73W</strain>
    </source>
</reference>
<keyword evidence="3 6" id="KW-0547">Nucleotide-binding</keyword>
<dbReference type="EMBL" id="CP158375">
    <property type="protein sequence ID" value="XDO95755.1"/>
    <property type="molecule type" value="Genomic_DNA"/>
</dbReference>
<dbReference type="CDD" id="cd01992">
    <property type="entry name" value="TilS_N"/>
    <property type="match status" value="1"/>
</dbReference>
<evidence type="ECO:0000256" key="7">
    <source>
        <dbReference type="SAM" id="MobiDB-lite"/>
    </source>
</evidence>
<name>A0AB39KPH5_9CAUL</name>
<dbReference type="NCBIfam" id="TIGR02432">
    <property type="entry name" value="lysidine_TilS_N"/>
    <property type="match status" value="1"/>
</dbReference>
<keyword evidence="6" id="KW-0963">Cytoplasm</keyword>
<dbReference type="HAMAP" id="MF_01161">
    <property type="entry name" value="tRNA_Ile_lys_synt"/>
    <property type="match status" value="1"/>
</dbReference>
<sequence length="403" mass="42408">MRLEAVSAVLDRRLLSASSAPLAVGLSGGGDSLALLLIADRWARAKGRRLLVLTVDHGLNPLSADWTARCGRIAAELGWDFRALAWSGDKPSTGLPAAARRARHALLADAAREAGARVILLGHTADDLAEGAAMRAEGSSVSDPREWSPSPAWPQGRGVFVLRPMLGLRRAQIRDWLTAQGRDWVDDPANEDQRFARSRARAGAPQAARVSEPTADTAAPELQAARWGLLDLPRTLSARSLAAACLSAAGTDAPPRGERLERLVDQVRSGLAFTATLAGARIEAEGDRVLVARNAGEASRGGLPTLALEPGAAVVWDGRFEITADRPGLSVAALKGRAARLSRTQQDALRAVPAVARPALPVILLPGDGVSCPLLDDETPVRVRALAAERHSAACGLTTREPG</sequence>
<dbReference type="Gene3D" id="3.40.50.620">
    <property type="entry name" value="HUPs"/>
    <property type="match status" value="1"/>
</dbReference>
<dbReference type="GO" id="GO:0032267">
    <property type="term" value="F:tRNA(Ile)-lysidine synthase activity"/>
    <property type="evidence" value="ECO:0007669"/>
    <property type="project" value="UniProtKB-EC"/>
</dbReference>
<dbReference type="GO" id="GO:0006400">
    <property type="term" value="P:tRNA modification"/>
    <property type="evidence" value="ECO:0007669"/>
    <property type="project" value="UniProtKB-UniRule"/>
</dbReference>
<evidence type="ECO:0000313" key="9">
    <source>
        <dbReference type="EMBL" id="XDO95755.1"/>
    </source>
</evidence>
<keyword evidence="4 6" id="KW-0067">ATP-binding</keyword>
<comment type="domain">
    <text evidence="6">The N-terminal region contains the highly conserved SGGXDS motif, predicted to be a P-loop motif involved in ATP binding.</text>
</comment>
<protein>
    <recommendedName>
        <fullName evidence="6">tRNA(Ile)-lysidine synthase</fullName>
        <ecNumber evidence="6">6.3.4.19</ecNumber>
    </recommendedName>
    <alternativeName>
        <fullName evidence="6">tRNA(Ile)-2-lysyl-cytidine synthase</fullName>
    </alternativeName>
    <alternativeName>
        <fullName evidence="6">tRNA(Ile)-lysidine synthetase</fullName>
    </alternativeName>
</protein>
<dbReference type="GO" id="GO:0005524">
    <property type="term" value="F:ATP binding"/>
    <property type="evidence" value="ECO:0007669"/>
    <property type="project" value="UniProtKB-UniRule"/>
</dbReference>
<keyword evidence="2 6" id="KW-0819">tRNA processing</keyword>
<dbReference type="SUPFAM" id="SSF52402">
    <property type="entry name" value="Adenine nucleotide alpha hydrolases-like"/>
    <property type="match status" value="1"/>
</dbReference>
<evidence type="ECO:0000256" key="5">
    <source>
        <dbReference type="ARBA" id="ARBA00048539"/>
    </source>
</evidence>
<comment type="catalytic activity">
    <reaction evidence="5 6">
        <text>cytidine(34) in tRNA(Ile2) + L-lysine + ATP = lysidine(34) in tRNA(Ile2) + AMP + diphosphate + H(+)</text>
        <dbReference type="Rhea" id="RHEA:43744"/>
        <dbReference type="Rhea" id="RHEA-COMP:10625"/>
        <dbReference type="Rhea" id="RHEA-COMP:10670"/>
        <dbReference type="ChEBI" id="CHEBI:15378"/>
        <dbReference type="ChEBI" id="CHEBI:30616"/>
        <dbReference type="ChEBI" id="CHEBI:32551"/>
        <dbReference type="ChEBI" id="CHEBI:33019"/>
        <dbReference type="ChEBI" id="CHEBI:82748"/>
        <dbReference type="ChEBI" id="CHEBI:83665"/>
        <dbReference type="ChEBI" id="CHEBI:456215"/>
        <dbReference type="EC" id="6.3.4.19"/>
    </reaction>
</comment>
<dbReference type="PANTHER" id="PTHR43033">
    <property type="entry name" value="TRNA(ILE)-LYSIDINE SYNTHASE-RELATED"/>
    <property type="match status" value="1"/>
</dbReference>
<dbReference type="RefSeq" id="WP_369058598.1">
    <property type="nucleotide sequence ID" value="NZ_CP158375.1"/>
</dbReference>
<dbReference type="Pfam" id="PF01171">
    <property type="entry name" value="ATP_bind_3"/>
    <property type="match status" value="1"/>
</dbReference>
<dbReference type="InterPro" id="IPR012795">
    <property type="entry name" value="tRNA_Ile_lys_synt_N"/>
</dbReference>
<dbReference type="InterPro" id="IPR011063">
    <property type="entry name" value="TilS/TtcA_N"/>
</dbReference>
<gene>
    <name evidence="6 9" type="primary">tilS</name>
    <name evidence="9" type="ORF">ABOZ73_13230</name>
</gene>
<dbReference type="AlphaFoldDB" id="A0AB39KPH5"/>
<evidence type="ECO:0000256" key="1">
    <source>
        <dbReference type="ARBA" id="ARBA00022598"/>
    </source>
</evidence>
<proteinExistence type="inferred from homology"/>
<evidence type="ECO:0000256" key="6">
    <source>
        <dbReference type="HAMAP-Rule" id="MF_01161"/>
    </source>
</evidence>
<comment type="similarity">
    <text evidence="6">Belongs to the tRNA(Ile)-lysidine synthase family.</text>
</comment>